<evidence type="ECO:0000256" key="1">
    <source>
        <dbReference type="ARBA" id="ARBA00022490"/>
    </source>
</evidence>
<sequence>MIPTKSPVLRRDKGLHPRNRHRQGYDFVALAKQYPPLKSHLLTTAYGQLSINFSQPQAVKALNAALLKQHYGIVGWDIPAGYLCPPVPGREDYLHHLADLLADGHKIPQGQQTVGLDIGTGANGIYPLLGSAIYGWQFVGSDIDAQALQHLQHIIDRNSQAAKLIRLRHQPQSQHIFDAVIQSEDHFDFTMCNPPFHRSAAEARQGSQRKLHNLATNRGEKVPHKVSLNFGGQANELWCDGGEAGFLRRMIAESQHYAAQVLWFTSLISKSENLPLCYKLLEQQQVATVKTLPMTQGNKQTRILAWSYLNDKARQQWRRSKPRPD</sequence>
<name>A0ABX7YUM6_9GAMM</name>
<dbReference type="PANTHER" id="PTHR13393:SF0">
    <property type="entry name" value="RNA N6-ADENOSINE-METHYLTRANSFERASE METTL16"/>
    <property type="match status" value="1"/>
</dbReference>
<dbReference type="PIRSF" id="PIRSF029038">
    <property type="entry name" value="Mtase_YbiN_prd"/>
    <property type="match status" value="1"/>
</dbReference>
<reference evidence="7 8" key="1">
    <citation type="submission" date="2021-04" db="EMBL/GenBank/DDBJ databases">
        <title>Novel species identification of genus Shewanella.</title>
        <authorList>
            <person name="Liu G."/>
        </authorList>
    </citation>
    <scope>NUCLEOTIDE SEQUENCE [LARGE SCALE GENOMIC DNA]</scope>
    <source>
        <strain evidence="7 8">FJAT-54481</strain>
    </source>
</reference>
<comment type="catalytic activity">
    <reaction evidence="6">
        <text>adenosine(1618) in 23S rRNA + S-adenosyl-L-methionine = N(6)-methyladenosine(1618) in 23S rRNA + S-adenosyl-L-homocysteine + H(+)</text>
        <dbReference type="Rhea" id="RHEA:16497"/>
        <dbReference type="Rhea" id="RHEA-COMP:10229"/>
        <dbReference type="Rhea" id="RHEA-COMP:10231"/>
        <dbReference type="ChEBI" id="CHEBI:15378"/>
        <dbReference type="ChEBI" id="CHEBI:57856"/>
        <dbReference type="ChEBI" id="CHEBI:59789"/>
        <dbReference type="ChEBI" id="CHEBI:74411"/>
        <dbReference type="ChEBI" id="CHEBI:74449"/>
        <dbReference type="EC" id="2.1.1.181"/>
    </reaction>
</comment>
<proteinExistence type="inferred from homology"/>
<dbReference type="InterPro" id="IPR029063">
    <property type="entry name" value="SAM-dependent_MTases_sf"/>
</dbReference>
<evidence type="ECO:0000313" key="8">
    <source>
        <dbReference type="Proteomes" id="UP000679575"/>
    </source>
</evidence>
<dbReference type="EC" id="2.1.1.181" evidence="6"/>
<dbReference type="PANTHER" id="PTHR13393">
    <property type="entry name" value="SAM-DEPENDENT METHYLTRANSFERASE"/>
    <property type="match status" value="1"/>
</dbReference>
<dbReference type="EMBL" id="CP073587">
    <property type="protein sequence ID" value="QUN05816.1"/>
    <property type="molecule type" value="Genomic_DNA"/>
</dbReference>
<dbReference type="GO" id="GO:0052907">
    <property type="term" value="F:23S rRNA (adenine(1618)-N(6))-methyltransferase activity"/>
    <property type="evidence" value="ECO:0007669"/>
    <property type="project" value="UniProtKB-EC"/>
</dbReference>
<keyword evidence="3 6" id="KW-0489">Methyltransferase</keyword>
<dbReference type="RefSeq" id="WP_212594842.1">
    <property type="nucleotide sequence ID" value="NZ_CP073587.1"/>
</dbReference>
<dbReference type="InterPro" id="IPR010286">
    <property type="entry name" value="METTL16/RlmF"/>
</dbReference>
<evidence type="ECO:0000256" key="5">
    <source>
        <dbReference type="ARBA" id="ARBA00022691"/>
    </source>
</evidence>
<dbReference type="Gene3D" id="3.40.50.150">
    <property type="entry name" value="Vaccinia Virus protein VP39"/>
    <property type="match status" value="1"/>
</dbReference>
<dbReference type="SUPFAM" id="SSF53335">
    <property type="entry name" value="S-adenosyl-L-methionine-dependent methyltransferases"/>
    <property type="match status" value="1"/>
</dbReference>
<evidence type="ECO:0000313" key="7">
    <source>
        <dbReference type="EMBL" id="QUN05816.1"/>
    </source>
</evidence>
<dbReference type="CDD" id="cd02440">
    <property type="entry name" value="AdoMet_MTases"/>
    <property type="match status" value="1"/>
</dbReference>
<keyword evidence="2 6" id="KW-0698">rRNA processing</keyword>
<accession>A0ABX7YUM6</accession>
<gene>
    <name evidence="6 7" type="primary">rlmF</name>
    <name evidence="7" type="ORF">KDN34_16845</name>
</gene>
<comment type="subcellular location">
    <subcellularLocation>
        <location evidence="6">Cytoplasm</location>
    </subcellularLocation>
</comment>
<evidence type="ECO:0000256" key="2">
    <source>
        <dbReference type="ARBA" id="ARBA00022552"/>
    </source>
</evidence>
<keyword evidence="1 6" id="KW-0963">Cytoplasm</keyword>
<evidence type="ECO:0000256" key="3">
    <source>
        <dbReference type="ARBA" id="ARBA00022603"/>
    </source>
</evidence>
<keyword evidence="5 6" id="KW-0949">S-adenosyl-L-methionine</keyword>
<evidence type="ECO:0000256" key="4">
    <source>
        <dbReference type="ARBA" id="ARBA00022679"/>
    </source>
</evidence>
<keyword evidence="4 6" id="KW-0808">Transferase</keyword>
<comment type="function">
    <text evidence="6">Specifically methylates the adenine in position 1618 of 23S rRNA.</text>
</comment>
<comment type="similarity">
    <text evidence="6">Belongs to the methyltransferase superfamily. METTL16/RlmF family.</text>
</comment>
<dbReference type="Proteomes" id="UP000679575">
    <property type="component" value="Chromosome"/>
</dbReference>
<dbReference type="InterPro" id="IPR016909">
    <property type="entry name" value="rRNA_lsu_MeTfrase_F"/>
</dbReference>
<dbReference type="HAMAP" id="MF_01848">
    <property type="entry name" value="23SrRNA_methyltr_F"/>
    <property type="match status" value="1"/>
</dbReference>
<dbReference type="NCBIfam" id="NF008725">
    <property type="entry name" value="PRK11727.1"/>
    <property type="match status" value="1"/>
</dbReference>
<organism evidence="7 8">
    <name type="scientific">Shewanella yunxiaonensis</name>
    <dbReference type="NCBI Taxonomy" id="2829809"/>
    <lineage>
        <taxon>Bacteria</taxon>
        <taxon>Pseudomonadati</taxon>
        <taxon>Pseudomonadota</taxon>
        <taxon>Gammaproteobacteria</taxon>
        <taxon>Alteromonadales</taxon>
        <taxon>Shewanellaceae</taxon>
        <taxon>Shewanella</taxon>
    </lineage>
</organism>
<dbReference type="Pfam" id="PF05971">
    <property type="entry name" value="Methyltransf_10"/>
    <property type="match status" value="1"/>
</dbReference>
<keyword evidence="8" id="KW-1185">Reference proteome</keyword>
<protein>
    <recommendedName>
        <fullName evidence="6">Ribosomal RNA large subunit methyltransferase F</fullName>
        <ecNumber evidence="6">2.1.1.181</ecNumber>
    </recommendedName>
    <alternativeName>
        <fullName evidence="6">23S rRNA mA1618 methyltransferase</fullName>
    </alternativeName>
    <alternativeName>
        <fullName evidence="6">rRNA adenine N-6-methyltransferase</fullName>
    </alternativeName>
</protein>
<evidence type="ECO:0000256" key="6">
    <source>
        <dbReference type="HAMAP-Rule" id="MF_01848"/>
    </source>
</evidence>